<dbReference type="EMBL" id="WWCL01000004">
    <property type="protein sequence ID" value="MYN46916.1"/>
    <property type="molecule type" value="Genomic_DNA"/>
</dbReference>
<dbReference type="AlphaFoldDB" id="A0A845I5K1"/>
<feature type="transmembrane region" description="Helical" evidence="1">
    <location>
        <begin position="6"/>
        <end position="24"/>
    </location>
</feature>
<evidence type="ECO:0000256" key="1">
    <source>
        <dbReference type="SAM" id="Phobius"/>
    </source>
</evidence>
<reference evidence="2" key="1">
    <citation type="submission" date="2019-12" db="EMBL/GenBank/DDBJ databases">
        <title>Novel species isolated from a subtropical stream in China.</title>
        <authorList>
            <person name="Lu H."/>
        </authorList>
    </citation>
    <scope>NUCLEOTIDE SEQUENCE [LARGE SCALE GENOMIC DNA]</scope>
    <source>
        <strain evidence="2">FT93W</strain>
    </source>
</reference>
<accession>A0A845I5K1</accession>
<keyword evidence="1 2" id="KW-0812">Transmembrane</keyword>
<protein>
    <submittedName>
        <fullName evidence="2">Twin transmembrane helix small protein</fullName>
    </submittedName>
</protein>
<dbReference type="RefSeq" id="WP_161036370.1">
    <property type="nucleotide sequence ID" value="NZ_CAXIQN010000022.1"/>
</dbReference>
<sequence>MKIVVAIAFILIIGSLASAFFFLMRDKGKTNNTVRALAVRVGLSIALFAALLLANKLGYIHPTGIRM</sequence>
<keyword evidence="3" id="KW-1185">Reference proteome</keyword>
<keyword evidence="1" id="KW-0472">Membrane</keyword>
<name>A0A845I5K1_9BURK</name>
<dbReference type="InterPro" id="IPR021313">
    <property type="entry name" value="DUF2909"/>
</dbReference>
<dbReference type="NCBIfam" id="NF033233">
    <property type="entry name" value="twin_helix"/>
    <property type="match status" value="1"/>
</dbReference>
<evidence type="ECO:0000313" key="2">
    <source>
        <dbReference type="EMBL" id="MYN46916.1"/>
    </source>
</evidence>
<gene>
    <name evidence="2" type="ORF">GTP23_17885</name>
</gene>
<dbReference type="Pfam" id="PF11137">
    <property type="entry name" value="DUF2909"/>
    <property type="match status" value="1"/>
</dbReference>
<keyword evidence="1" id="KW-1133">Transmembrane helix</keyword>
<evidence type="ECO:0000313" key="3">
    <source>
        <dbReference type="Proteomes" id="UP000444316"/>
    </source>
</evidence>
<proteinExistence type="predicted"/>
<dbReference type="Proteomes" id="UP000444316">
    <property type="component" value="Unassembled WGS sequence"/>
</dbReference>
<comment type="caution">
    <text evidence="2">The sequence shown here is derived from an EMBL/GenBank/DDBJ whole genome shotgun (WGS) entry which is preliminary data.</text>
</comment>
<feature type="transmembrane region" description="Helical" evidence="1">
    <location>
        <begin position="36"/>
        <end position="54"/>
    </location>
</feature>
<organism evidence="2 3">
    <name type="scientific">Duganella fentianensis</name>
    <dbReference type="NCBI Taxonomy" id="2692177"/>
    <lineage>
        <taxon>Bacteria</taxon>
        <taxon>Pseudomonadati</taxon>
        <taxon>Pseudomonadota</taxon>
        <taxon>Betaproteobacteria</taxon>
        <taxon>Burkholderiales</taxon>
        <taxon>Oxalobacteraceae</taxon>
        <taxon>Telluria group</taxon>
        <taxon>Duganella</taxon>
    </lineage>
</organism>